<evidence type="ECO:0000256" key="1">
    <source>
        <dbReference type="SAM" id="MobiDB-lite"/>
    </source>
</evidence>
<feature type="region of interest" description="Disordered" evidence="1">
    <location>
        <begin position="50"/>
        <end position="71"/>
    </location>
</feature>
<dbReference type="OrthoDB" id="7421120at2759"/>
<accession>A0A9N8KVW1</accession>
<evidence type="ECO:0000256" key="2">
    <source>
        <dbReference type="SAM" id="SignalP"/>
    </source>
</evidence>
<evidence type="ECO:0000313" key="3">
    <source>
        <dbReference type="EMBL" id="CAD0205233.1"/>
    </source>
</evidence>
<sequence length="131" mass="14912">MVATYLLLMLATTVASRNMPKEFKQDFEPSKELQESLFEPPAGRIETALELTSETDDTVPGEKDASAEDSTVEVNHKHMVMEINKANKKKAGNKKPLKRVKRTRFMITSFMYLSCPFKSIRFKGRCAHVDK</sequence>
<keyword evidence="2" id="KW-0732">Signal</keyword>
<name>A0A9N8KVW1_CHRIL</name>
<feature type="signal peptide" evidence="2">
    <location>
        <begin position="1"/>
        <end position="16"/>
    </location>
</feature>
<gene>
    <name evidence="3" type="ORF">CINC_LOCUS7537</name>
</gene>
<keyword evidence="4" id="KW-1185">Reference proteome</keyword>
<dbReference type="EMBL" id="LR824026">
    <property type="protein sequence ID" value="CAD0205233.1"/>
    <property type="molecule type" value="Genomic_DNA"/>
</dbReference>
<dbReference type="Proteomes" id="UP001154114">
    <property type="component" value="Chromosome 23"/>
</dbReference>
<reference evidence="3" key="1">
    <citation type="submission" date="2021-12" db="EMBL/GenBank/DDBJ databases">
        <authorList>
            <person name="King R."/>
        </authorList>
    </citation>
    <scope>NUCLEOTIDE SEQUENCE</scope>
</reference>
<dbReference type="AlphaFoldDB" id="A0A9N8KVW1"/>
<feature type="chain" id="PRO_5040345010" evidence="2">
    <location>
        <begin position="17"/>
        <end position="131"/>
    </location>
</feature>
<organism evidence="3 4">
    <name type="scientific">Chrysodeixis includens</name>
    <name type="common">Soybean looper</name>
    <name type="synonym">Pseudoplusia includens</name>
    <dbReference type="NCBI Taxonomy" id="689277"/>
    <lineage>
        <taxon>Eukaryota</taxon>
        <taxon>Metazoa</taxon>
        <taxon>Ecdysozoa</taxon>
        <taxon>Arthropoda</taxon>
        <taxon>Hexapoda</taxon>
        <taxon>Insecta</taxon>
        <taxon>Pterygota</taxon>
        <taxon>Neoptera</taxon>
        <taxon>Endopterygota</taxon>
        <taxon>Lepidoptera</taxon>
        <taxon>Glossata</taxon>
        <taxon>Ditrysia</taxon>
        <taxon>Noctuoidea</taxon>
        <taxon>Noctuidae</taxon>
        <taxon>Plusiinae</taxon>
        <taxon>Chrysodeixis</taxon>
    </lineage>
</organism>
<proteinExistence type="predicted"/>
<protein>
    <submittedName>
        <fullName evidence="3">Uncharacterized protein</fullName>
    </submittedName>
</protein>
<evidence type="ECO:0000313" key="4">
    <source>
        <dbReference type="Proteomes" id="UP001154114"/>
    </source>
</evidence>